<dbReference type="GeneID" id="24788085"/>
<dbReference type="Pfam" id="PF05048">
    <property type="entry name" value="NosD"/>
    <property type="match status" value="1"/>
</dbReference>
<dbReference type="STRING" id="1434107.MSBR3_0606"/>
<keyword evidence="8" id="KW-1185">Reference proteome</keyword>
<dbReference type="Gene3D" id="2.60.40.10">
    <property type="entry name" value="Immunoglobulins"/>
    <property type="match status" value="1"/>
</dbReference>
<keyword evidence="3" id="KW-0677">Repeat</keyword>
<dbReference type="PROSITE" id="PS50093">
    <property type="entry name" value="PKD"/>
    <property type="match status" value="1"/>
</dbReference>
<dbReference type="SUPFAM" id="SSF51126">
    <property type="entry name" value="Pectin lyase-like"/>
    <property type="match status" value="1"/>
</dbReference>
<comment type="pathway">
    <text evidence="1">Protein modification; protein ubiquitination.</text>
</comment>
<evidence type="ECO:0000256" key="5">
    <source>
        <dbReference type="SAM" id="MobiDB-lite"/>
    </source>
</evidence>
<reference evidence="7" key="1">
    <citation type="submission" date="2014-07" db="EMBL/GenBank/DDBJ databases">
        <title>Methanogenic archaea and the global carbon cycle.</title>
        <authorList>
            <person name="Henriksen J.R."/>
            <person name="Luke J."/>
            <person name="Reinhart S."/>
            <person name="Benedict M.N."/>
            <person name="Youngblut N.D."/>
            <person name="Metcalf M.E."/>
            <person name="Whitaker R.J."/>
            <person name="Metcalf W.W."/>
        </authorList>
    </citation>
    <scope>NUCLEOTIDE SEQUENCE [LARGE SCALE GENOMIC DNA]</scope>
    <source>
        <strain evidence="7">3</strain>
    </source>
</reference>
<dbReference type="PANTHER" id="PTHR22990">
    <property type="entry name" value="F-BOX ONLY PROTEIN"/>
    <property type="match status" value="1"/>
</dbReference>
<dbReference type="SMART" id="SM00710">
    <property type="entry name" value="PbH1"/>
    <property type="match status" value="6"/>
</dbReference>
<feature type="domain" description="PKD" evidence="6">
    <location>
        <begin position="335"/>
        <end position="391"/>
    </location>
</feature>
<dbReference type="InterPro" id="IPR035986">
    <property type="entry name" value="PKD_dom_sf"/>
</dbReference>
<protein>
    <recommendedName>
        <fullName evidence="6">PKD domain-containing protein</fullName>
    </recommendedName>
</protein>
<dbReference type="FunFam" id="2.60.40.10:FF:000270">
    <property type="entry name" value="Cell surface protein"/>
    <property type="match status" value="1"/>
</dbReference>
<dbReference type="Gene3D" id="2.160.20.10">
    <property type="entry name" value="Single-stranded right-handed beta-helix, Pectin lyase-like"/>
    <property type="match status" value="1"/>
</dbReference>
<keyword evidence="2" id="KW-0732">Signal</keyword>
<dbReference type="Pfam" id="PF18911">
    <property type="entry name" value="PKD_4"/>
    <property type="match status" value="1"/>
</dbReference>
<dbReference type="CDD" id="cd00146">
    <property type="entry name" value="PKD"/>
    <property type="match status" value="1"/>
</dbReference>
<dbReference type="NCBIfam" id="TIGR03804">
    <property type="entry name" value="para_beta_helix"/>
    <property type="match status" value="2"/>
</dbReference>
<evidence type="ECO:0000256" key="4">
    <source>
        <dbReference type="ARBA" id="ARBA00022786"/>
    </source>
</evidence>
<feature type="compositionally biased region" description="Low complexity" evidence="5">
    <location>
        <begin position="475"/>
        <end position="490"/>
    </location>
</feature>
<dbReference type="AlphaFoldDB" id="A0A0E3SFT4"/>
<dbReference type="InterPro" id="IPR007742">
    <property type="entry name" value="NosD_dom"/>
</dbReference>
<evidence type="ECO:0000256" key="2">
    <source>
        <dbReference type="ARBA" id="ARBA00022729"/>
    </source>
</evidence>
<dbReference type="InterPro" id="IPR026371">
    <property type="entry name" value="PGF_CTERM"/>
</dbReference>
<name>A0A0E3SFT4_METBA</name>
<dbReference type="HOGENOM" id="CLU_009318_4_2_2"/>
<keyword evidence="4" id="KW-0833">Ubl conjugation pathway</keyword>
<dbReference type="EMBL" id="CP009517">
    <property type="protein sequence ID" value="AKB81184.1"/>
    <property type="molecule type" value="Genomic_DNA"/>
</dbReference>
<dbReference type="InterPro" id="IPR022441">
    <property type="entry name" value="Para_beta_helix_rpt-2"/>
</dbReference>
<dbReference type="SMART" id="SM00722">
    <property type="entry name" value="CASH"/>
    <property type="match status" value="2"/>
</dbReference>
<evidence type="ECO:0000259" key="6">
    <source>
        <dbReference type="PROSITE" id="PS50093"/>
    </source>
</evidence>
<dbReference type="InterPro" id="IPR011050">
    <property type="entry name" value="Pectin_lyase_fold/virulence"/>
</dbReference>
<evidence type="ECO:0000256" key="3">
    <source>
        <dbReference type="ARBA" id="ARBA00022737"/>
    </source>
</evidence>
<dbReference type="PATRIC" id="fig|1434107.4.peg.805"/>
<feature type="compositionally biased region" description="Polar residues" evidence="5">
    <location>
        <begin position="491"/>
        <end position="509"/>
    </location>
</feature>
<evidence type="ECO:0000313" key="7">
    <source>
        <dbReference type="EMBL" id="AKB81184.1"/>
    </source>
</evidence>
<dbReference type="InterPro" id="IPR051550">
    <property type="entry name" value="SCF-Subunits/Alg-Epimerases"/>
</dbReference>
<dbReference type="InterPro" id="IPR013783">
    <property type="entry name" value="Ig-like_fold"/>
</dbReference>
<dbReference type="RefSeq" id="WP_196296998.1">
    <property type="nucleotide sequence ID" value="NZ_CP009517.1"/>
</dbReference>
<feature type="region of interest" description="Disordered" evidence="5">
    <location>
        <begin position="461"/>
        <end position="509"/>
    </location>
</feature>
<organism evidence="7 8">
    <name type="scientific">Methanosarcina barkeri 3</name>
    <dbReference type="NCBI Taxonomy" id="1434107"/>
    <lineage>
        <taxon>Archaea</taxon>
        <taxon>Methanobacteriati</taxon>
        <taxon>Methanobacteriota</taxon>
        <taxon>Stenosarchaea group</taxon>
        <taxon>Methanomicrobia</taxon>
        <taxon>Methanosarcinales</taxon>
        <taxon>Methanosarcinaceae</taxon>
        <taxon>Methanosarcina</taxon>
    </lineage>
</organism>
<gene>
    <name evidence="7" type="ORF">MSBR3_0606</name>
</gene>
<dbReference type="InterPro" id="IPR012334">
    <property type="entry name" value="Pectin_lyas_fold"/>
</dbReference>
<proteinExistence type="predicted"/>
<dbReference type="InterPro" id="IPR006633">
    <property type="entry name" value="Carb-bd_sugar_hydrolysis-dom"/>
</dbReference>
<dbReference type="KEGG" id="mbak:MSBR3_0606"/>
<sequence length="552" mass="57964">MNRLAILLVVFLLITLGSGIGAAAEVYVQPGESIQTALDNAVSGDVIILKPGIYTENIKIDKNNLVISSESGNPDDTIITAKSSDNHVISLQADNVKISGLGITGTKNSYAGIYISECNNCIIENNKIVNNGYGIYLLNSKGNKLSNNVIANNEENGILLSTSTNNTIFGNTASDNKDTGIHISTSDDNTLTGNNVSSNDIYGLFVCPESDDNLIYNNYFNNTVNAEIQNGVGNAYNTAKTEGENIVGGSYLGGNFWAEPEGTGFSDTAVDADGDGIADSEYRISQSIYSDQLPLISSSKPQQPGPPVANFEMNNSDGSAPLTVQFTDLSENTDSWGWDFESDGKIDSTEENPVHVFTTIGTYTVTLSATNKNGTDSKTAAVIVTHPVGNSSVNNTSEDPGAIENSTSADESSDNITSAVEAGGNRTYYNQTEDSGIITNAGLDSQSGAVNLNGENSSGINTSSVNLNGEDNAGTNTSSSNLNTSSVNLNGENNSGINTSSVNLNGEDNTGINTSSVEYALENKTDAPGFEIVYGAVSLLAVFLYRKVRPGN</sequence>
<feature type="region of interest" description="Disordered" evidence="5">
    <location>
        <begin position="389"/>
        <end position="416"/>
    </location>
</feature>
<dbReference type="InterPro" id="IPR022409">
    <property type="entry name" value="PKD/Chitinase_dom"/>
</dbReference>
<dbReference type="InterPro" id="IPR000601">
    <property type="entry name" value="PKD_dom"/>
</dbReference>
<dbReference type="Proteomes" id="UP000033066">
    <property type="component" value="Chromosome"/>
</dbReference>
<dbReference type="SMART" id="SM00089">
    <property type="entry name" value="PKD"/>
    <property type="match status" value="1"/>
</dbReference>
<dbReference type="PANTHER" id="PTHR22990:SF15">
    <property type="entry name" value="F-BOX ONLY PROTEIN 10"/>
    <property type="match status" value="1"/>
</dbReference>
<evidence type="ECO:0000256" key="1">
    <source>
        <dbReference type="ARBA" id="ARBA00004906"/>
    </source>
</evidence>
<dbReference type="Pfam" id="PF18204">
    <property type="entry name" value="PGF-CTERM"/>
    <property type="match status" value="1"/>
</dbReference>
<dbReference type="InterPro" id="IPR006626">
    <property type="entry name" value="PbH1"/>
</dbReference>
<dbReference type="SUPFAM" id="SSF49299">
    <property type="entry name" value="PKD domain"/>
    <property type="match status" value="1"/>
</dbReference>
<dbReference type="OrthoDB" id="136746at2157"/>
<accession>A0A0E3SFT4</accession>
<evidence type="ECO:0000313" key="8">
    <source>
        <dbReference type="Proteomes" id="UP000033066"/>
    </source>
</evidence>